<proteinExistence type="predicted"/>
<organism evidence="1 2">
    <name type="scientific">Bauhinia variegata</name>
    <name type="common">Purple orchid tree</name>
    <name type="synonym">Phanera variegata</name>
    <dbReference type="NCBI Taxonomy" id="167791"/>
    <lineage>
        <taxon>Eukaryota</taxon>
        <taxon>Viridiplantae</taxon>
        <taxon>Streptophyta</taxon>
        <taxon>Embryophyta</taxon>
        <taxon>Tracheophyta</taxon>
        <taxon>Spermatophyta</taxon>
        <taxon>Magnoliopsida</taxon>
        <taxon>eudicotyledons</taxon>
        <taxon>Gunneridae</taxon>
        <taxon>Pentapetalae</taxon>
        <taxon>rosids</taxon>
        <taxon>fabids</taxon>
        <taxon>Fabales</taxon>
        <taxon>Fabaceae</taxon>
        <taxon>Cercidoideae</taxon>
        <taxon>Cercideae</taxon>
        <taxon>Bauhiniinae</taxon>
        <taxon>Bauhinia</taxon>
    </lineage>
</organism>
<dbReference type="Proteomes" id="UP000828941">
    <property type="component" value="Chromosome 5"/>
</dbReference>
<sequence length="68" mass="7402">MSTVVKMLEGDTEIPPPPFPFQHLVSGKPNLTASGSKEDSDGSEWLTESSKQPPSKSMNKTLEIEKSI</sequence>
<gene>
    <name evidence="1" type="ORF">L6164_011653</name>
</gene>
<protein>
    <submittedName>
        <fullName evidence="1">Uncharacterized protein</fullName>
    </submittedName>
</protein>
<keyword evidence="2" id="KW-1185">Reference proteome</keyword>
<comment type="caution">
    <text evidence="1">The sequence shown here is derived from an EMBL/GenBank/DDBJ whole genome shotgun (WGS) entry which is preliminary data.</text>
</comment>
<accession>A0ACB9P968</accession>
<reference evidence="1 2" key="1">
    <citation type="journal article" date="2022" name="DNA Res.">
        <title>Chromosomal-level genome assembly of the orchid tree Bauhinia variegata (Leguminosae; Cercidoideae) supports the allotetraploid origin hypothesis of Bauhinia.</title>
        <authorList>
            <person name="Zhong Y."/>
            <person name="Chen Y."/>
            <person name="Zheng D."/>
            <person name="Pang J."/>
            <person name="Liu Y."/>
            <person name="Luo S."/>
            <person name="Meng S."/>
            <person name="Qian L."/>
            <person name="Wei D."/>
            <person name="Dai S."/>
            <person name="Zhou R."/>
        </authorList>
    </citation>
    <scope>NUCLEOTIDE SEQUENCE [LARGE SCALE GENOMIC DNA]</scope>
    <source>
        <strain evidence="1">BV-YZ2020</strain>
    </source>
</reference>
<evidence type="ECO:0000313" key="2">
    <source>
        <dbReference type="Proteomes" id="UP000828941"/>
    </source>
</evidence>
<name>A0ACB9P968_BAUVA</name>
<evidence type="ECO:0000313" key="1">
    <source>
        <dbReference type="EMBL" id="KAI4344424.1"/>
    </source>
</evidence>
<dbReference type="EMBL" id="CM039430">
    <property type="protein sequence ID" value="KAI4344424.1"/>
    <property type="molecule type" value="Genomic_DNA"/>
</dbReference>